<dbReference type="InterPro" id="IPR036768">
    <property type="entry name" value="PolIII_chi_sf"/>
</dbReference>
<evidence type="ECO:0000313" key="1">
    <source>
        <dbReference type="EMBL" id="SEK46099.1"/>
    </source>
</evidence>
<proteinExistence type="predicted"/>
<dbReference type="InterPro" id="IPR007459">
    <property type="entry name" value="DNA_pol3_chi"/>
</dbReference>
<dbReference type="OrthoDB" id="5297568at2"/>
<name>A0A1H7H765_9PROT</name>
<dbReference type="Proteomes" id="UP000198620">
    <property type="component" value="Unassembled WGS sequence"/>
</dbReference>
<dbReference type="GO" id="GO:0003887">
    <property type="term" value="F:DNA-directed DNA polymerase activity"/>
    <property type="evidence" value="ECO:0007669"/>
    <property type="project" value="InterPro"/>
</dbReference>
<dbReference type="SUPFAM" id="SSF102400">
    <property type="entry name" value="DNA polymerase III chi subunit"/>
    <property type="match status" value="1"/>
</dbReference>
<dbReference type="EMBL" id="FOBH01000001">
    <property type="protein sequence ID" value="SEK46099.1"/>
    <property type="molecule type" value="Genomic_DNA"/>
</dbReference>
<dbReference type="GO" id="GO:0032298">
    <property type="term" value="P:positive regulation of DNA-templated DNA replication initiation"/>
    <property type="evidence" value="ECO:0007669"/>
    <property type="project" value="TreeGrafter"/>
</dbReference>
<evidence type="ECO:0000313" key="2">
    <source>
        <dbReference type="Proteomes" id="UP000198620"/>
    </source>
</evidence>
<keyword evidence="2" id="KW-1185">Reference proteome</keyword>
<dbReference type="Pfam" id="PF04364">
    <property type="entry name" value="DNA_pol3_chi"/>
    <property type="match status" value="1"/>
</dbReference>
<reference evidence="1 2" key="1">
    <citation type="submission" date="2016-10" db="EMBL/GenBank/DDBJ databases">
        <authorList>
            <person name="de Groot N.N."/>
        </authorList>
    </citation>
    <scope>NUCLEOTIDE SEQUENCE [LARGE SCALE GENOMIC DNA]</scope>
    <source>
        <strain evidence="1 2">Nv1</strain>
    </source>
</reference>
<protein>
    <submittedName>
        <fullName evidence="1">DNA polymerase III, chi subunit</fullName>
    </submittedName>
</protein>
<dbReference type="AlphaFoldDB" id="A0A1H7H765"/>
<dbReference type="RefSeq" id="WP_090826673.1">
    <property type="nucleotide sequence ID" value="NZ_FOBH01000001.1"/>
</dbReference>
<gene>
    <name evidence="1" type="ORF">SAMN05216387_101488</name>
</gene>
<dbReference type="GO" id="GO:0006260">
    <property type="term" value="P:DNA replication"/>
    <property type="evidence" value="ECO:0007669"/>
    <property type="project" value="InterPro"/>
</dbReference>
<dbReference type="GO" id="GO:0003677">
    <property type="term" value="F:DNA binding"/>
    <property type="evidence" value="ECO:0007669"/>
    <property type="project" value="InterPro"/>
</dbReference>
<dbReference type="STRING" id="1233.SAMN05216387_101488"/>
<dbReference type="Gene3D" id="3.40.50.10110">
    <property type="entry name" value="DNA polymerase III subunit chi"/>
    <property type="match status" value="1"/>
</dbReference>
<organism evidence="1 2">
    <name type="scientific">Nitrosovibrio tenuis</name>
    <dbReference type="NCBI Taxonomy" id="1233"/>
    <lineage>
        <taxon>Bacteria</taxon>
        <taxon>Pseudomonadati</taxon>
        <taxon>Pseudomonadota</taxon>
        <taxon>Betaproteobacteria</taxon>
        <taxon>Nitrosomonadales</taxon>
        <taxon>Nitrosomonadaceae</taxon>
        <taxon>Nitrosovibrio</taxon>
    </lineage>
</organism>
<dbReference type="PANTHER" id="PTHR38767">
    <property type="entry name" value="DNA POLYMERASE III SUBUNIT CHI"/>
    <property type="match status" value="1"/>
</dbReference>
<sequence length="140" mass="16477">MTEIDFYSGGGDRLDVACRLITKVVRKGFRIMIYTPDLVMVEQLDNLLWTFSPTDFIPHCRVDDKLVNVTPVILGHKATKLPHDEVLLNLDIENPVFFSRFRRLIEIAGTRPEDTEAARKRYRFYQDRGYEIRHHKLGWQ</sequence>
<dbReference type="PANTHER" id="PTHR38767:SF1">
    <property type="entry name" value="DNA POLYMERASE III SUBUNIT CHI"/>
    <property type="match status" value="1"/>
</dbReference>
<accession>A0A1H7H765</accession>